<dbReference type="RefSeq" id="WP_270791335.1">
    <property type="nucleotide sequence ID" value="NZ_JAQFBB010000043.1"/>
</dbReference>
<dbReference type="GO" id="GO:0032259">
    <property type="term" value="P:methylation"/>
    <property type="evidence" value="ECO:0007669"/>
    <property type="project" value="UniProtKB-KW"/>
</dbReference>
<dbReference type="Proteomes" id="UP001260773">
    <property type="component" value="Unassembled WGS sequence"/>
</dbReference>
<sequence>MPKILDACCGSRMFWFDKENPDVTFMDCRQYYEELPTGHVINVNPDVVADFRDMPFEDNEFDLVVFDPPHLIHAGENSWLAKKYGKLNKDSWEFDIRSGFFECMRVLRPNGTLIFKWNEDQIKLHDIRVAIAPYEPLFGNKRSKTHWLAFIKDLL</sequence>
<comment type="caution">
    <text evidence="1">The sequence shown here is derived from an EMBL/GenBank/DDBJ whole genome shotgun (WGS) entry which is preliminary data.</text>
</comment>
<evidence type="ECO:0000313" key="2">
    <source>
        <dbReference type="Proteomes" id="UP001260773"/>
    </source>
</evidence>
<keyword evidence="1" id="KW-0489">Methyltransferase</keyword>
<dbReference type="InterPro" id="IPR029063">
    <property type="entry name" value="SAM-dependent_MTases_sf"/>
</dbReference>
<keyword evidence="1" id="KW-0808">Transferase</keyword>
<dbReference type="EMBL" id="JARPWH010000239">
    <property type="protein sequence ID" value="MDT2405249.1"/>
    <property type="molecule type" value="Genomic_DNA"/>
</dbReference>
<dbReference type="SUPFAM" id="SSF53335">
    <property type="entry name" value="S-adenosyl-L-methionine-dependent methyltransferases"/>
    <property type="match status" value="1"/>
</dbReference>
<proteinExistence type="predicted"/>
<protein>
    <submittedName>
        <fullName evidence="1">Class I SAM-dependent methyltransferase</fullName>
    </submittedName>
</protein>
<dbReference type="Gene3D" id="3.40.50.150">
    <property type="entry name" value="Vaccinia Virus protein VP39"/>
    <property type="match status" value="1"/>
</dbReference>
<evidence type="ECO:0000313" key="1">
    <source>
        <dbReference type="EMBL" id="MDT2405249.1"/>
    </source>
</evidence>
<gene>
    <name evidence="1" type="ORF">P7D43_23165</name>
</gene>
<dbReference type="GO" id="GO:0008168">
    <property type="term" value="F:methyltransferase activity"/>
    <property type="evidence" value="ECO:0007669"/>
    <property type="project" value="UniProtKB-KW"/>
</dbReference>
<dbReference type="AlphaFoldDB" id="A0AAW8S3E4"/>
<reference evidence="1" key="1">
    <citation type="submission" date="2023-03" db="EMBL/GenBank/DDBJ databases">
        <authorList>
            <person name="Shen W."/>
            <person name="Cai J."/>
        </authorList>
    </citation>
    <scope>NUCLEOTIDE SEQUENCE</scope>
    <source>
        <strain evidence="1">P33-2</strain>
    </source>
</reference>
<organism evidence="1 2">
    <name type="scientific">Enterococcus avium</name>
    <name type="common">Streptococcus avium</name>
    <dbReference type="NCBI Taxonomy" id="33945"/>
    <lineage>
        <taxon>Bacteria</taxon>
        <taxon>Bacillati</taxon>
        <taxon>Bacillota</taxon>
        <taxon>Bacilli</taxon>
        <taxon>Lactobacillales</taxon>
        <taxon>Enterococcaceae</taxon>
        <taxon>Enterococcus</taxon>
    </lineage>
</organism>
<accession>A0AAW8S3E4</accession>
<name>A0AAW8S3E4_ENTAV</name>